<dbReference type="EMBL" id="CM044708">
    <property type="protein sequence ID" value="KAI5647874.1"/>
    <property type="molecule type" value="Genomic_DNA"/>
</dbReference>
<name>A0ACB9ZKH0_CATRO</name>
<protein>
    <submittedName>
        <fullName evidence="1">Uncharacterized protein</fullName>
    </submittedName>
</protein>
<accession>A0ACB9ZKH0</accession>
<proteinExistence type="predicted"/>
<sequence length="525" mass="56959">MEMKRPPLFPFIFLIYLVVGRTVFVNSQFQENFKIEEATIQDIQRAFALKQLTSRNLVDFYLNRIETLNPFLRSVIEVNPEAQNQAEEADRIRERHSNNNSEMLGIPVLLKDSIATKDKLNTTAGSYALLGSKVPRDAGVVRKLREAGAVILGKASMSEWYRMRSLSISEGWCARTGQAKNPYVSGGETCGSSSGSAISVAANMATVSLGTETDGSIICPADYNSVVGLKPTVGLTSRAGVIPISPRQDTIGPIGRTVSDVVYVLDTIIGFDPRDLEATKQATKFIPPGGYKQFLNKDGLKGKRIGVVRNPFLALSNRSSAAQVLESHLHTLRQGGATIVDNLEILNVDAILNPFQSGETIALLAEFKLYLNDYLQGLTTSSVNSLADIIAFNKNNPDLESTNGQEVLIAAEFTNGIGEEERNAIESMQKLSQNGFENLMLENNLDAMVTLGSLASTVLAIGGYPGMTVPAGYDGDGMPFGVLFGGLRGAEPALIEIAYAFEQATMIRKPPPPPSFVEFDFINFV</sequence>
<keyword evidence="2" id="KW-1185">Reference proteome</keyword>
<dbReference type="Proteomes" id="UP001060085">
    <property type="component" value="Linkage Group LG08"/>
</dbReference>
<comment type="caution">
    <text evidence="1">The sequence shown here is derived from an EMBL/GenBank/DDBJ whole genome shotgun (WGS) entry which is preliminary data.</text>
</comment>
<evidence type="ECO:0000313" key="1">
    <source>
        <dbReference type="EMBL" id="KAI5647874.1"/>
    </source>
</evidence>
<reference evidence="2" key="1">
    <citation type="journal article" date="2023" name="Nat. Plants">
        <title>Single-cell RNA sequencing provides a high-resolution roadmap for understanding the multicellular compartmentation of specialized metabolism.</title>
        <authorList>
            <person name="Sun S."/>
            <person name="Shen X."/>
            <person name="Li Y."/>
            <person name="Li Y."/>
            <person name="Wang S."/>
            <person name="Li R."/>
            <person name="Zhang H."/>
            <person name="Shen G."/>
            <person name="Guo B."/>
            <person name="Wei J."/>
            <person name="Xu J."/>
            <person name="St-Pierre B."/>
            <person name="Chen S."/>
            <person name="Sun C."/>
        </authorList>
    </citation>
    <scope>NUCLEOTIDE SEQUENCE [LARGE SCALE GENOMIC DNA]</scope>
</reference>
<evidence type="ECO:0000313" key="2">
    <source>
        <dbReference type="Proteomes" id="UP001060085"/>
    </source>
</evidence>
<organism evidence="1 2">
    <name type="scientific">Catharanthus roseus</name>
    <name type="common">Madagascar periwinkle</name>
    <name type="synonym">Vinca rosea</name>
    <dbReference type="NCBI Taxonomy" id="4058"/>
    <lineage>
        <taxon>Eukaryota</taxon>
        <taxon>Viridiplantae</taxon>
        <taxon>Streptophyta</taxon>
        <taxon>Embryophyta</taxon>
        <taxon>Tracheophyta</taxon>
        <taxon>Spermatophyta</taxon>
        <taxon>Magnoliopsida</taxon>
        <taxon>eudicotyledons</taxon>
        <taxon>Gunneridae</taxon>
        <taxon>Pentapetalae</taxon>
        <taxon>asterids</taxon>
        <taxon>lamiids</taxon>
        <taxon>Gentianales</taxon>
        <taxon>Apocynaceae</taxon>
        <taxon>Rauvolfioideae</taxon>
        <taxon>Vinceae</taxon>
        <taxon>Catharanthinae</taxon>
        <taxon>Catharanthus</taxon>
    </lineage>
</organism>
<gene>
    <name evidence="1" type="ORF">M9H77_33879</name>
</gene>